<organism evidence="2 3">
    <name type="scientific">Alternaria alternata</name>
    <name type="common">Alternaria rot fungus</name>
    <name type="synonym">Torula alternata</name>
    <dbReference type="NCBI Taxonomy" id="5599"/>
    <lineage>
        <taxon>Eukaryota</taxon>
        <taxon>Fungi</taxon>
        <taxon>Dikarya</taxon>
        <taxon>Ascomycota</taxon>
        <taxon>Pezizomycotina</taxon>
        <taxon>Dothideomycetes</taxon>
        <taxon>Pleosporomycetidae</taxon>
        <taxon>Pleosporales</taxon>
        <taxon>Pleosporineae</taxon>
        <taxon>Pleosporaceae</taxon>
        <taxon>Alternaria</taxon>
        <taxon>Alternaria sect. Alternaria</taxon>
        <taxon>Alternaria alternata complex</taxon>
    </lineage>
</organism>
<dbReference type="Proteomes" id="UP000077248">
    <property type="component" value="Unassembled WGS sequence"/>
</dbReference>
<keyword evidence="3" id="KW-1185">Reference proteome</keyword>
<evidence type="ECO:0000313" key="2">
    <source>
        <dbReference type="EMBL" id="OAG22157.1"/>
    </source>
</evidence>
<dbReference type="AlphaFoldDB" id="A0A177DRM7"/>
<gene>
    <name evidence="2" type="ORF">CC77DRAFT_788296</name>
</gene>
<feature type="chain" id="PRO_5008059688" evidence="1">
    <location>
        <begin position="24"/>
        <end position="95"/>
    </location>
</feature>
<sequence length="95" mass="10460">MPPGCRVLRCCLLSCVTDRICVSHPNDTSDWSQSEQKNEKANWSTQSCYHGVRERGGTVVWYCCNCGDGPMGSWGYVCSCCSHEKCGNCAVEVAK</sequence>
<dbReference type="VEuPathDB" id="FungiDB:CC77DRAFT_788296"/>
<evidence type="ECO:0000313" key="3">
    <source>
        <dbReference type="Proteomes" id="UP000077248"/>
    </source>
</evidence>
<dbReference type="KEGG" id="aalt:CC77DRAFT_788296"/>
<reference evidence="2 3" key="1">
    <citation type="submission" date="2016-05" db="EMBL/GenBank/DDBJ databases">
        <title>Comparative analysis of secretome profiles of manganese(II)-oxidizing ascomycete fungi.</title>
        <authorList>
            <consortium name="DOE Joint Genome Institute"/>
            <person name="Zeiner C.A."/>
            <person name="Purvine S.O."/>
            <person name="Zink E.M."/>
            <person name="Wu S."/>
            <person name="Pasa-Tolic L."/>
            <person name="Chaput D.L."/>
            <person name="Haridas S."/>
            <person name="Grigoriev I.V."/>
            <person name="Santelli C.M."/>
            <person name="Hansel C.M."/>
        </authorList>
    </citation>
    <scope>NUCLEOTIDE SEQUENCE [LARGE SCALE GENOMIC DNA]</scope>
    <source>
        <strain evidence="2 3">SRC1lrK2f</strain>
    </source>
</reference>
<dbReference type="GeneID" id="29118775"/>
<dbReference type="EMBL" id="KV441475">
    <property type="protein sequence ID" value="OAG22157.1"/>
    <property type="molecule type" value="Genomic_DNA"/>
</dbReference>
<feature type="signal peptide" evidence="1">
    <location>
        <begin position="1"/>
        <end position="23"/>
    </location>
</feature>
<evidence type="ECO:0000256" key="1">
    <source>
        <dbReference type="SAM" id="SignalP"/>
    </source>
</evidence>
<protein>
    <submittedName>
        <fullName evidence="2">Uncharacterized protein</fullName>
    </submittedName>
</protein>
<proteinExistence type="predicted"/>
<dbReference type="RefSeq" id="XP_018387578.1">
    <property type="nucleotide sequence ID" value="XM_018533181.1"/>
</dbReference>
<name>A0A177DRM7_ALTAL</name>
<accession>A0A177DRM7</accession>
<keyword evidence="1" id="KW-0732">Signal</keyword>